<feature type="domain" description="Activator of Hsp90 ATPase homologue 1/2-like C-terminal" evidence="2">
    <location>
        <begin position="2"/>
        <end position="120"/>
    </location>
</feature>
<comment type="caution">
    <text evidence="3">The sequence shown here is derived from an EMBL/GenBank/DDBJ whole genome shotgun (WGS) entry which is preliminary data.</text>
</comment>
<organism evidence="3 4">
    <name type="scientific">candidate division TA06 bacterium DG_26</name>
    <dbReference type="NCBI Taxonomy" id="1703771"/>
    <lineage>
        <taxon>Bacteria</taxon>
        <taxon>Bacteria division TA06</taxon>
    </lineage>
</organism>
<comment type="similarity">
    <text evidence="1">Belongs to the AHA1 family.</text>
</comment>
<evidence type="ECO:0000256" key="1">
    <source>
        <dbReference type="ARBA" id="ARBA00006817"/>
    </source>
</evidence>
<dbReference type="Gene3D" id="3.30.530.20">
    <property type="match status" value="1"/>
</dbReference>
<sequence>MWKAWTTERGIRSFFSPDCRVDFKVDGRFEIFFDTSAPEGLQGSEGMRILAMERERMFSFTWNAPPDNPAIRSQRTFVNVHLFPLSGTRTRLLFRNIGYGQGDEWRRALQYFKNAWGNVVLPRLMYYLENGQYDWENPPDLLDYRLYRAER</sequence>
<dbReference type="Pfam" id="PF08327">
    <property type="entry name" value="AHSA1"/>
    <property type="match status" value="1"/>
</dbReference>
<gene>
    <name evidence="3" type="ORF">AMJ40_06465</name>
</gene>
<protein>
    <recommendedName>
        <fullName evidence="2">Activator of Hsp90 ATPase homologue 1/2-like C-terminal domain-containing protein</fullName>
    </recommendedName>
</protein>
<dbReference type="EMBL" id="LIZT01000079">
    <property type="protein sequence ID" value="KPJ49018.1"/>
    <property type="molecule type" value="Genomic_DNA"/>
</dbReference>
<name>A0A0S7WFT6_UNCT6</name>
<evidence type="ECO:0000313" key="3">
    <source>
        <dbReference type="EMBL" id="KPJ49018.1"/>
    </source>
</evidence>
<reference evidence="3 4" key="1">
    <citation type="journal article" date="2015" name="Microbiome">
        <title>Genomic resolution of linkages in carbon, nitrogen, and sulfur cycling among widespread estuary sediment bacteria.</title>
        <authorList>
            <person name="Baker B.J."/>
            <person name="Lazar C.S."/>
            <person name="Teske A.P."/>
            <person name="Dick G.J."/>
        </authorList>
    </citation>
    <scope>NUCLEOTIDE SEQUENCE [LARGE SCALE GENOMIC DNA]</scope>
    <source>
        <strain evidence="3">DG_26</strain>
    </source>
</reference>
<evidence type="ECO:0000313" key="4">
    <source>
        <dbReference type="Proteomes" id="UP000051124"/>
    </source>
</evidence>
<proteinExistence type="inferred from homology"/>
<evidence type="ECO:0000259" key="2">
    <source>
        <dbReference type="Pfam" id="PF08327"/>
    </source>
</evidence>
<dbReference type="InterPro" id="IPR013538">
    <property type="entry name" value="ASHA1/2-like_C"/>
</dbReference>
<accession>A0A0S7WFT6</accession>
<dbReference type="Proteomes" id="UP000051124">
    <property type="component" value="Unassembled WGS sequence"/>
</dbReference>
<dbReference type="CDD" id="cd07814">
    <property type="entry name" value="SRPBCC_CalC_Aha1-like"/>
    <property type="match status" value="1"/>
</dbReference>
<dbReference type="SUPFAM" id="SSF55961">
    <property type="entry name" value="Bet v1-like"/>
    <property type="match status" value="1"/>
</dbReference>
<dbReference type="InterPro" id="IPR023393">
    <property type="entry name" value="START-like_dom_sf"/>
</dbReference>
<dbReference type="AlphaFoldDB" id="A0A0S7WFT6"/>